<feature type="region of interest" description="Disordered" evidence="1">
    <location>
        <begin position="1"/>
        <end position="22"/>
    </location>
</feature>
<comment type="caution">
    <text evidence="3">The sequence shown here is derived from an EMBL/GenBank/DDBJ whole genome shotgun (WGS) entry which is preliminary data.</text>
</comment>
<dbReference type="SUPFAM" id="SSF48726">
    <property type="entry name" value="Immunoglobulin"/>
    <property type="match status" value="1"/>
</dbReference>
<dbReference type="Pfam" id="PF19030">
    <property type="entry name" value="TSP1_ADAMTS"/>
    <property type="match status" value="1"/>
</dbReference>
<evidence type="ECO:0000256" key="1">
    <source>
        <dbReference type="SAM" id="MobiDB-lite"/>
    </source>
</evidence>
<dbReference type="InterPro" id="IPR036383">
    <property type="entry name" value="TSP1_rpt_sf"/>
</dbReference>
<feature type="compositionally biased region" description="Pro residues" evidence="1">
    <location>
        <begin position="212"/>
        <end position="221"/>
    </location>
</feature>
<evidence type="ECO:0000259" key="2">
    <source>
        <dbReference type="PROSITE" id="PS50835"/>
    </source>
</evidence>
<name>A0AA40HAL0_CNENI</name>
<dbReference type="InterPro" id="IPR013783">
    <property type="entry name" value="Ig-like_fold"/>
</dbReference>
<protein>
    <recommendedName>
        <fullName evidence="2">Ig-like domain-containing protein</fullName>
    </recommendedName>
</protein>
<feature type="domain" description="Ig-like" evidence="2">
    <location>
        <begin position="20"/>
        <end position="99"/>
    </location>
</feature>
<feature type="region of interest" description="Disordered" evidence="1">
    <location>
        <begin position="251"/>
        <end position="314"/>
    </location>
</feature>
<reference evidence="3" key="1">
    <citation type="submission" date="2023-06" db="EMBL/GenBank/DDBJ databases">
        <title>Reference genome for the Northern bat (Eptesicus nilssonii), a most northern bat species.</title>
        <authorList>
            <person name="Laine V.N."/>
            <person name="Pulliainen A.T."/>
            <person name="Lilley T.M."/>
        </authorList>
    </citation>
    <scope>NUCLEOTIDE SEQUENCE</scope>
    <source>
        <strain evidence="3">BLF_Eptnil</strain>
        <tissue evidence="3">Kidney</tissue>
    </source>
</reference>
<accession>A0AA40HAL0</accession>
<dbReference type="InterPro" id="IPR036179">
    <property type="entry name" value="Ig-like_dom_sf"/>
</dbReference>
<feature type="compositionally biased region" description="Polar residues" evidence="1">
    <location>
        <begin position="1"/>
        <end position="16"/>
    </location>
</feature>
<dbReference type="EMBL" id="JAULJE010000025">
    <property type="protein sequence ID" value="KAK1327727.1"/>
    <property type="molecule type" value="Genomic_DNA"/>
</dbReference>
<dbReference type="InterPro" id="IPR007110">
    <property type="entry name" value="Ig-like_dom"/>
</dbReference>
<dbReference type="Gene3D" id="2.60.40.10">
    <property type="entry name" value="Immunoglobulins"/>
    <property type="match status" value="1"/>
</dbReference>
<proteinExistence type="predicted"/>
<dbReference type="Proteomes" id="UP001177744">
    <property type="component" value="Unassembled WGS sequence"/>
</dbReference>
<evidence type="ECO:0000313" key="3">
    <source>
        <dbReference type="EMBL" id="KAK1327727.1"/>
    </source>
</evidence>
<dbReference type="PROSITE" id="PS50835">
    <property type="entry name" value="IG_LIKE"/>
    <property type="match status" value="1"/>
</dbReference>
<keyword evidence="4" id="KW-1185">Reference proteome</keyword>
<dbReference type="InterPro" id="IPR003599">
    <property type="entry name" value="Ig_sub"/>
</dbReference>
<dbReference type="AlphaFoldDB" id="A0AA40HAL0"/>
<organism evidence="3 4">
    <name type="scientific">Cnephaeus nilssonii</name>
    <name type="common">Northern bat</name>
    <name type="synonym">Eptesicus nilssonii</name>
    <dbReference type="NCBI Taxonomy" id="3371016"/>
    <lineage>
        <taxon>Eukaryota</taxon>
        <taxon>Metazoa</taxon>
        <taxon>Chordata</taxon>
        <taxon>Craniata</taxon>
        <taxon>Vertebrata</taxon>
        <taxon>Euteleostomi</taxon>
        <taxon>Mammalia</taxon>
        <taxon>Eutheria</taxon>
        <taxon>Laurasiatheria</taxon>
        <taxon>Chiroptera</taxon>
        <taxon>Yangochiroptera</taxon>
        <taxon>Vespertilionidae</taxon>
        <taxon>Cnephaeus</taxon>
    </lineage>
</organism>
<dbReference type="SMART" id="SM00409">
    <property type="entry name" value="IG"/>
    <property type="match status" value="1"/>
</dbReference>
<evidence type="ECO:0000313" key="4">
    <source>
        <dbReference type="Proteomes" id="UP001177744"/>
    </source>
</evidence>
<feature type="region of interest" description="Disordered" evidence="1">
    <location>
        <begin position="200"/>
        <end position="223"/>
    </location>
</feature>
<sequence length="369" mass="39051">MKRRPSSWSREGTSRTGPGPLSVVVGGTVRAALGANVTIQCPVRGTRPPAHCELGEERRAAGGQPLVFPNGSLLLQNVSRQNKGTYVCRATSALGKAVATSVLHPLGKCPLPGWALWASPPTGHPVWDSWVGGTLAGPCRLASPLILPPTEPAWRPGNWTPCPATCGRSGARVRRLRCVAAGGQDVSEALCGHLRRPQARPLPALSRRDLPPGRPPSPIRGPVPAELLEFPPAGGLQPVVRVLRLRREGVPRSAGDVSTHQGQRHGVGDARGGLRPRRPASGEETVFRPPGKASPPLFPRPGGQRSKVKVSSGCSGTTPFWPGDSCSSSLPCALFQCPGRCLGRAVRIQPRPVLCPHNSSDPRCEDSRY</sequence>
<dbReference type="SUPFAM" id="SSF82895">
    <property type="entry name" value="TSP-1 type 1 repeat"/>
    <property type="match status" value="1"/>
</dbReference>
<gene>
    <name evidence="3" type="ORF">QTO34_012632</name>
</gene>